<feature type="signal peptide" evidence="13">
    <location>
        <begin position="1"/>
        <end position="24"/>
    </location>
</feature>
<evidence type="ECO:0000256" key="2">
    <source>
        <dbReference type="ARBA" id="ARBA00006375"/>
    </source>
</evidence>
<feature type="repeat" description="Solcar" evidence="10">
    <location>
        <begin position="326"/>
        <end position="409"/>
    </location>
</feature>
<evidence type="ECO:0000256" key="9">
    <source>
        <dbReference type="ARBA" id="ARBA00023136"/>
    </source>
</evidence>
<dbReference type="GO" id="GO:0005315">
    <property type="term" value="F:phosphate transmembrane transporter activity"/>
    <property type="evidence" value="ECO:0007669"/>
    <property type="project" value="InterPro"/>
</dbReference>
<keyword evidence="4 10" id="KW-0812">Transmembrane</keyword>
<keyword evidence="3 11" id="KW-0813">Transport</keyword>
<feature type="repeat" description="Solcar" evidence="10">
    <location>
        <begin position="222"/>
        <end position="307"/>
    </location>
</feature>
<feature type="transmembrane region" description="Helical" evidence="12">
    <location>
        <begin position="224"/>
        <end position="242"/>
    </location>
</feature>
<dbReference type="EMBL" id="HBFR01009623">
    <property type="protein sequence ID" value="CAD8879788.1"/>
    <property type="molecule type" value="Transcribed_RNA"/>
</dbReference>
<dbReference type="InterPro" id="IPR044677">
    <property type="entry name" value="SLC25A3/Pic2/Mir1-like"/>
</dbReference>
<feature type="transmembrane region" description="Helical" evidence="12">
    <location>
        <begin position="326"/>
        <end position="344"/>
    </location>
</feature>
<evidence type="ECO:0000256" key="1">
    <source>
        <dbReference type="ARBA" id="ARBA00004448"/>
    </source>
</evidence>
<dbReference type="PANTHER" id="PTHR45671">
    <property type="entry name" value="SOLUTE CARRIER FAMILY 25 (MITOCHONDRIAL CARRIER PHOSPHATE CARRIER), MEMBER 3, LIKE-RELATED-RELATED"/>
    <property type="match status" value="1"/>
</dbReference>
<evidence type="ECO:0000256" key="6">
    <source>
        <dbReference type="ARBA" id="ARBA00022792"/>
    </source>
</evidence>
<keyword evidence="5" id="KW-0677">Repeat</keyword>
<protein>
    <recommendedName>
        <fullName evidence="15">Mitochondrial carrier protein</fullName>
    </recommendedName>
</protein>
<evidence type="ECO:0000313" key="14">
    <source>
        <dbReference type="EMBL" id="CAD8879788.1"/>
    </source>
</evidence>
<keyword evidence="13" id="KW-0732">Signal</keyword>
<dbReference type="SUPFAM" id="SSF103506">
    <property type="entry name" value="Mitochondrial carrier"/>
    <property type="match status" value="1"/>
</dbReference>
<evidence type="ECO:0000256" key="11">
    <source>
        <dbReference type="RuleBase" id="RU000488"/>
    </source>
</evidence>
<reference evidence="14" key="1">
    <citation type="submission" date="2021-01" db="EMBL/GenBank/DDBJ databases">
        <authorList>
            <person name="Corre E."/>
            <person name="Pelletier E."/>
            <person name="Niang G."/>
            <person name="Scheremetjew M."/>
            <person name="Finn R."/>
            <person name="Kale V."/>
            <person name="Holt S."/>
            <person name="Cochrane G."/>
            <person name="Meng A."/>
            <person name="Brown T."/>
            <person name="Cohen L."/>
        </authorList>
    </citation>
    <scope>NUCLEOTIDE SEQUENCE</scope>
    <source>
        <strain evidence="14">308</strain>
    </source>
</reference>
<dbReference type="InterPro" id="IPR018108">
    <property type="entry name" value="MCP_transmembrane"/>
</dbReference>
<evidence type="ECO:0000256" key="7">
    <source>
        <dbReference type="ARBA" id="ARBA00022989"/>
    </source>
</evidence>
<evidence type="ECO:0000256" key="5">
    <source>
        <dbReference type="ARBA" id="ARBA00022737"/>
    </source>
</evidence>
<keyword evidence="9 10" id="KW-0472">Membrane</keyword>
<keyword evidence="7 12" id="KW-1133">Transmembrane helix</keyword>
<feature type="chain" id="PRO_5030891151" description="Mitochondrial carrier protein" evidence="13">
    <location>
        <begin position="25"/>
        <end position="421"/>
    </location>
</feature>
<keyword evidence="6" id="KW-0999">Mitochondrion inner membrane</keyword>
<dbReference type="Gene3D" id="1.50.40.10">
    <property type="entry name" value="Mitochondrial carrier domain"/>
    <property type="match status" value="1"/>
</dbReference>
<comment type="similarity">
    <text evidence="2 11">Belongs to the mitochondrial carrier (TC 2.A.29) family.</text>
</comment>
<dbReference type="InterPro" id="IPR023395">
    <property type="entry name" value="MCP_dom_sf"/>
</dbReference>
<sequence>MIFRLLPLCCVILILFSFQNDSISFSVDAFSKPCLPIFPLKARSVKLNWSSRNLASNFFHLSTTSLFNEIPTATAAATTGESFVPKLRIEEKIIGISALASLFLTFASLIRISGRGSWRYYLAGGICACVSHSITTPIDVVKTRQQVSGIDGERNNMFFTARRIIKEEGFRQGLLSGLGPTAVGYLFEGALKFGVYESLKRPVCGLLGYVPVAFPFRSIITSKILGLIIAGALSGLAASIVLCPLEALRIRLVSEPHFTEHGWMDGGLIMLEEEGINGMTKGMTAMMSKQIPYTVTKQVTFDCAAHKIFSLAKFRLSEAVMAQTNIKFVIVFLSAIITSILTCLTSQPGDMLLSVVNAHQGGRRTRSFAKDIWKKDGLKGFFVGVNARLLHVSLMVTTQLIIYDMVKQMVGIVATGSGGLE</sequence>
<evidence type="ECO:0008006" key="15">
    <source>
        <dbReference type="Google" id="ProtNLM"/>
    </source>
</evidence>
<feature type="repeat" description="Solcar" evidence="10">
    <location>
        <begin position="115"/>
        <end position="202"/>
    </location>
</feature>
<evidence type="ECO:0000256" key="8">
    <source>
        <dbReference type="ARBA" id="ARBA00023128"/>
    </source>
</evidence>
<keyword evidence="8" id="KW-0496">Mitochondrion</keyword>
<dbReference type="GO" id="GO:0005743">
    <property type="term" value="C:mitochondrial inner membrane"/>
    <property type="evidence" value="ECO:0007669"/>
    <property type="project" value="UniProtKB-SubCell"/>
</dbReference>
<evidence type="ECO:0000256" key="10">
    <source>
        <dbReference type="PROSITE-ProRule" id="PRU00282"/>
    </source>
</evidence>
<evidence type="ECO:0000256" key="4">
    <source>
        <dbReference type="ARBA" id="ARBA00022692"/>
    </source>
</evidence>
<comment type="subcellular location">
    <subcellularLocation>
        <location evidence="1">Mitochondrion inner membrane</location>
        <topology evidence="1">Multi-pass membrane protein</topology>
    </subcellularLocation>
</comment>
<dbReference type="PANTHER" id="PTHR45671:SF12">
    <property type="entry name" value="MITOCHONDRIAL PHOSPHATE CARRIER PROTEIN"/>
    <property type="match status" value="1"/>
</dbReference>
<evidence type="ECO:0000256" key="3">
    <source>
        <dbReference type="ARBA" id="ARBA00022448"/>
    </source>
</evidence>
<accession>A0A7S1B9S2</accession>
<evidence type="ECO:0000256" key="12">
    <source>
        <dbReference type="SAM" id="Phobius"/>
    </source>
</evidence>
<dbReference type="PROSITE" id="PS50920">
    <property type="entry name" value="SOLCAR"/>
    <property type="match status" value="3"/>
</dbReference>
<name>A0A7S1B9S2_9STRA</name>
<dbReference type="AlphaFoldDB" id="A0A7S1B9S2"/>
<organism evidence="14">
    <name type="scientific">Corethron hystrix</name>
    <dbReference type="NCBI Taxonomy" id="216773"/>
    <lineage>
        <taxon>Eukaryota</taxon>
        <taxon>Sar</taxon>
        <taxon>Stramenopiles</taxon>
        <taxon>Ochrophyta</taxon>
        <taxon>Bacillariophyta</taxon>
        <taxon>Coscinodiscophyceae</taxon>
        <taxon>Corethrophycidae</taxon>
        <taxon>Corethrales</taxon>
        <taxon>Corethraceae</taxon>
        <taxon>Corethron</taxon>
    </lineage>
</organism>
<dbReference type="Pfam" id="PF00153">
    <property type="entry name" value="Mito_carr"/>
    <property type="match status" value="3"/>
</dbReference>
<gene>
    <name evidence="14" type="ORF">CHYS00102_LOCUS6972</name>
</gene>
<proteinExistence type="inferred from homology"/>
<evidence type="ECO:0000256" key="13">
    <source>
        <dbReference type="SAM" id="SignalP"/>
    </source>
</evidence>
<dbReference type="GO" id="GO:1990547">
    <property type="term" value="P:mitochondrial phosphate ion transmembrane transport"/>
    <property type="evidence" value="ECO:0007669"/>
    <property type="project" value="InterPro"/>
</dbReference>